<evidence type="ECO:0000256" key="2">
    <source>
        <dbReference type="ARBA" id="ARBA00022525"/>
    </source>
</evidence>
<reference evidence="4" key="1">
    <citation type="submission" date="2021-04" db="EMBL/GenBank/DDBJ databases">
        <title>Luteolibacter sp. 32A isolated from the skin of an Anderson's salamander (Ambystoma andersonii).</title>
        <authorList>
            <person name="Spergser J."/>
            <person name="Busse H.-J."/>
        </authorList>
    </citation>
    <scope>NUCLEOTIDE SEQUENCE</scope>
    <source>
        <strain evidence="4">32A</strain>
    </source>
</reference>
<feature type="chain" id="PRO_5037538501" description="Gluconolactonase" evidence="3">
    <location>
        <begin position="28"/>
        <end position="373"/>
    </location>
</feature>
<dbReference type="InterPro" id="IPR011042">
    <property type="entry name" value="6-blade_b-propeller_TolB-like"/>
</dbReference>
<dbReference type="GO" id="GO:0005576">
    <property type="term" value="C:extracellular region"/>
    <property type="evidence" value="ECO:0007669"/>
    <property type="project" value="UniProtKB-SubCell"/>
</dbReference>
<keyword evidence="5" id="KW-1185">Reference proteome</keyword>
<name>A0A975PG32_9BACT</name>
<dbReference type="EMBL" id="CP073100">
    <property type="protein sequence ID" value="QUE51972.1"/>
    <property type="molecule type" value="Genomic_DNA"/>
</dbReference>
<gene>
    <name evidence="4" type="ORF">KBB96_03570</name>
</gene>
<keyword evidence="2" id="KW-0964">Secreted</keyword>
<protein>
    <recommendedName>
        <fullName evidence="6">Gluconolactonase</fullName>
    </recommendedName>
</protein>
<organism evidence="4 5">
    <name type="scientific">Luteolibacter ambystomatis</name>
    <dbReference type="NCBI Taxonomy" id="2824561"/>
    <lineage>
        <taxon>Bacteria</taxon>
        <taxon>Pseudomonadati</taxon>
        <taxon>Verrucomicrobiota</taxon>
        <taxon>Verrucomicrobiia</taxon>
        <taxon>Verrucomicrobiales</taxon>
        <taxon>Verrucomicrobiaceae</taxon>
        <taxon>Luteolibacter</taxon>
    </lineage>
</organism>
<evidence type="ECO:0008006" key="6">
    <source>
        <dbReference type="Google" id="ProtNLM"/>
    </source>
</evidence>
<sequence length="373" mass="41168">MMTSPRFLSRCLALAGLAACVPALLRADEEKLIEVAAFGDHQPIGMAVSGDPNRVFVSFPHRQPFANALLEITDGRQVPFPNAEWNALNPTDETKQFINAQDLFADDRHNLWLLDSSPSGGASILGKDGTTARAAGRFKVVKIDLNRNEVADIYPFNDLPKEQSALNDLCIDHTHHLAYLSDPGLKAIVVLDLATKKSRVVLRNDPAMLAAPGFKLKIEDKYVEDASGRPFISNVNGIALTHDDRWFYFRAINQTWLRRIETRWLADASLGDAELSTKIEKVAETGVCHGMVADKKGNIYLTDSQAKAIRYVTPEGKVGTLVQDERLIWPDSLGIGSDGYLYLTASQINRGSNYNGGKPAYSLPFRAYKVKLP</sequence>
<evidence type="ECO:0000313" key="4">
    <source>
        <dbReference type="EMBL" id="QUE51972.1"/>
    </source>
</evidence>
<dbReference type="Proteomes" id="UP000676169">
    <property type="component" value="Chromosome"/>
</dbReference>
<keyword evidence="3" id="KW-0732">Signal</keyword>
<dbReference type="InterPro" id="IPR017996">
    <property type="entry name" value="MRJP/yellow-related"/>
</dbReference>
<evidence type="ECO:0000256" key="3">
    <source>
        <dbReference type="SAM" id="SignalP"/>
    </source>
</evidence>
<dbReference type="Gene3D" id="2.120.10.30">
    <property type="entry name" value="TolB, C-terminal domain"/>
    <property type="match status" value="1"/>
</dbReference>
<evidence type="ECO:0000313" key="5">
    <source>
        <dbReference type="Proteomes" id="UP000676169"/>
    </source>
</evidence>
<accession>A0A975PG32</accession>
<feature type="signal peptide" evidence="3">
    <location>
        <begin position="1"/>
        <end position="27"/>
    </location>
</feature>
<dbReference type="Pfam" id="PF03022">
    <property type="entry name" value="MRJP"/>
    <property type="match status" value="1"/>
</dbReference>
<dbReference type="KEGG" id="lamb:KBB96_03570"/>
<evidence type="ECO:0000256" key="1">
    <source>
        <dbReference type="ARBA" id="ARBA00004613"/>
    </source>
</evidence>
<proteinExistence type="predicted"/>
<dbReference type="PANTHER" id="PTHR10009">
    <property type="entry name" value="PROTEIN YELLOW-RELATED"/>
    <property type="match status" value="1"/>
</dbReference>
<dbReference type="RefSeq" id="WP_211632354.1">
    <property type="nucleotide sequence ID" value="NZ_CP073100.1"/>
</dbReference>
<dbReference type="PANTHER" id="PTHR10009:SF18">
    <property type="entry name" value="PROTEIN YELLOW-LIKE PROTEIN"/>
    <property type="match status" value="1"/>
</dbReference>
<dbReference type="AlphaFoldDB" id="A0A975PG32"/>
<comment type="subcellular location">
    <subcellularLocation>
        <location evidence="1">Secreted</location>
    </subcellularLocation>
</comment>
<dbReference type="SUPFAM" id="SSF101898">
    <property type="entry name" value="NHL repeat"/>
    <property type="match status" value="1"/>
</dbReference>